<dbReference type="PANTHER" id="PTHR43212:SF3">
    <property type="entry name" value="QUERCETIN 2,3-DIOXYGENASE"/>
    <property type="match status" value="1"/>
</dbReference>
<protein>
    <submittedName>
        <fullName evidence="4">Redox-sensitive bicupin YhaK (Pirin superfamily)</fullName>
    </submittedName>
</protein>
<accession>A0ABX0WT54</accession>
<dbReference type="InterPro" id="IPR011051">
    <property type="entry name" value="RmlC_Cupin_sf"/>
</dbReference>
<evidence type="ECO:0000256" key="2">
    <source>
        <dbReference type="RuleBase" id="RU003457"/>
    </source>
</evidence>
<comment type="similarity">
    <text evidence="1 2">Belongs to the pirin family.</text>
</comment>
<gene>
    <name evidence="4" type="ORF">GGR41_002187</name>
</gene>
<evidence type="ECO:0000313" key="5">
    <source>
        <dbReference type="Proteomes" id="UP000783934"/>
    </source>
</evidence>
<proteinExistence type="inferred from homology"/>
<dbReference type="InterPro" id="IPR014710">
    <property type="entry name" value="RmlC-like_jellyroll"/>
</dbReference>
<dbReference type="InterPro" id="IPR012093">
    <property type="entry name" value="Pirin"/>
</dbReference>
<organism evidence="4 5">
    <name type="scientific">Paenalcaligenes hominis</name>
    <dbReference type="NCBI Taxonomy" id="643674"/>
    <lineage>
        <taxon>Bacteria</taxon>
        <taxon>Pseudomonadati</taxon>
        <taxon>Pseudomonadota</taxon>
        <taxon>Betaproteobacteria</taxon>
        <taxon>Burkholderiales</taxon>
        <taxon>Alcaligenaceae</taxon>
        <taxon>Paenalcaligenes</taxon>
    </lineage>
</organism>
<dbReference type="Pfam" id="PF02678">
    <property type="entry name" value="Pirin"/>
    <property type="match status" value="1"/>
</dbReference>
<keyword evidence="5" id="KW-1185">Reference proteome</keyword>
<dbReference type="PANTHER" id="PTHR43212">
    <property type="entry name" value="QUERCETIN 2,3-DIOXYGENASE"/>
    <property type="match status" value="1"/>
</dbReference>
<sequence>MEIITYVRKGTIIHTDSLDKKGCTEAGDVQVMSTGSGIVHSEYNLE</sequence>
<feature type="domain" description="Pirin N-terminal" evidence="3">
    <location>
        <begin position="1"/>
        <end position="45"/>
    </location>
</feature>
<dbReference type="SUPFAM" id="SSF51182">
    <property type="entry name" value="RmlC-like cupins"/>
    <property type="match status" value="1"/>
</dbReference>
<evidence type="ECO:0000256" key="1">
    <source>
        <dbReference type="ARBA" id="ARBA00008416"/>
    </source>
</evidence>
<name>A0ABX0WT54_9BURK</name>
<comment type="caution">
    <text evidence="4">The sequence shown here is derived from an EMBL/GenBank/DDBJ whole genome shotgun (WGS) entry which is preliminary data.</text>
</comment>
<dbReference type="Gene3D" id="2.60.120.10">
    <property type="entry name" value="Jelly Rolls"/>
    <property type="match status" value="1"/>
</dbReference>
<dbReference type="EMBL" id="JAATIZ010000004">
    <property type="protein sequence ID" value="NJB65932.1"/>
    <property type="molecule type" value="Genomic_DNA"/>
</dbReference>
<dbReference type="Proteomes" id="UP000783934">
    <property type="component" value="Unassembled WGS sequence"/>
</dbReference>
<evidence type="ECO:0000313" key="4">
    <source>
        <dbReference type="EMBL" id="NJB65932.1"/>
    </source>
</evidence>
<evidence type="ECO:0000259" key="3">
    <source>
        <dbReference type="Pfam" id="PF02678"/>
    </source>
</evidence>
<reference evidence="4 5" key="1">
    <citation type="submission" date="2020-03" db="EMBL/GenBank/DDBJ databases">
        <title>Genomic Encyclopedia of Type Strains, Phase IV (KMG-IV): sequencing the most valuable type-strain genomes for metagenomic binning, comparative biology and taxonomic classification.</title>
        <authorList>
            <person name="Goeker M."/>
        </authorList>
    </citation>
    <scope>NUCLEOTIDE SEQUENCE [LARGE SCALE GENOMIC DNA]</scope>
    <source>
        <strain evidence="4 5">DSM 26613</strain>
    </source>
</reference>
<dbReference type="RefSeq" id="WP_229711200.1">
    <property type="nucleotide sequence ID" value="NZ_BMCQ01000005.1"/>
</dbReference>
<dbReference type="InterPro" id="IPR003829">
    <property type="entry name" value="Pirin_N_dom"/>
</dbReference>